<dbReference type="PANTHER" id="PTHR46085">
    <property type="entry name" value="ARFGAP/RECO-RELATED"/>
    <property type="match status" value="1"/>
</dbReference>
<protein>
    <recommendedName>
        <fullName evidence="3">Arf-GAP domain-containing protein</fullName>
    </recommendedName>
</protein>
<dbReference type="Gene3D" id="1.10.220.150">
    <property type="entry name" value="Arf GTPase activating protein"/>
    <property type="match status" value="1"/>
</dbReference>
<evidence type="ECO:0000256" key="2">
    <source>
        <dbReference type="SAM" id="MobiDB-lite"/>
    </source>
</evidence>
<feature type="region of interest" description="Disordered" evidence="2">
    <location>
        <begin position="123"/>
        <end position="143"/>
    </location>
</feature>
<keyword evidence="5" id="KW-1185">Reference proteome</keyword>
<name>A0ABR2HU75_9EUKA</name>
<dbReference type="PROSITE" id="PS50115">
    <property type="entry name" value="ARFGAP"/>
    <property type="match status" value="1"/>
</dbReference>
<evidence type="ECO:0000259" key="3">
    <source>
        <dbReference type="PROSITE" id="PS50115"/>
    </source>
</evidence>
<dbReference type="CDD" id="cd08838">
    <property type="entry name" value="ArfGap_AGFG"/>
    <property type="match status" value="1"/>
</dbReference>
<dbReference type="PRINTS" id="PR00405">
    <property type="entry name" value="REVINTRACTNG"/>
</dbReference>
<gene>
    <name evidence="4" type="ORF">M9Y10_017679</name>
</gene>
<dbReference type="SMART" id="SM00105">
    <property type="entry name" value="ArfGap"/>
    <property type="match status" value="1"/>
</dbReference>
<dbReference type="InterPro" id="IPR001164">
    <property type="entry name" value="ArfGAP_dom"/>
</dbReference>
<evidence type="ECO:0000256" key="1">
    <source>
        <dbReference type="PROSITE-ProRule" id="PRU00288"/>
    </source>
</evidence>
<keyword evidence="1" id="KW-0862">Zinc</keyword>
<keyword evidence="1" id="KW-0479">Metal-binding</keyword>
<keyword evidence="1" id="KW-0863">Zinc-finger</keyword>
<organism evidence="4 5">
    <name type="scientific">Tritrichomonas musculus</name>
    <dbReference type="NCBI Taxonomy" id="1915356"/>
    <lineage>
        <taxon>Eukaryota</taxon>
        <taxon>Metamonada</taxon>
        <taxon>Parabasalia</taxon>
        <taxon>Tritrichomonadida</taxon>
        <taxon>Tritrichomonadidae</taxon>
        <taxon>Tritrichomonas</taxon>
    </lineage>
</organism>
<evidence type="ECO:0000313" key="4">
    <source>
        <dbReference type="EMBL" id="KAK8852690.1"/>
    </source>
</evidence>
<proteinExistence type="predicted"/>
<evidence type="ECO:0000313" key="5">
    <source>
        <dbReference type="Proteomes" id="UP001470230"/>
    </source>
</evidence>
<dbReference type="InterPro" id="IPR044820">
    <property type="entry name" value="AGD14-like"/>
</dbReference>
<dbReference type="EMBL" id="JAPFFF010000023">
    <property type="protein sequence ID" value="KAK8852690.1"/>
    <property type="molecule type" value="Genomic_DNA"/>
</dbReference>
<dbReference type="InterPro" id="IPR037278">
    <property type="entry name" value="ARFGAP/RecO"/>
</dbReference>
<accession>A0ABR2HU75</accession>
<dbReference type="PANTHER" id="PTHR46085:SF3">
    <property type="entry name" value="ARF GTPASE ACTIVATING PROTEIN"/>
    <property type="match status" value="1"/>
</dbReference>
<reference evidence="4 5" key="1">
    <citation type="submission" date="2024-04" db="EMBL/GenBank/DDBJ databases">
        <title>Tritrichomonas musculus Genome.</title>
        <authorList>
            <person name="Alves-Ferreira E."/>
            <person name="Grigg M."/>
            <person name="Lorenzi H."/>
            <person name="Galac M."/>
        </authorList>
    </citation>
    <scope>NUCLEOTIDE SEQUENCE [LARGE SCALE GENOMIC DNA]</scope>
    <source>
        <strain evidence="4 5">EAF2021</strain>
    </source>
</reference>
<dbReference type="SUPFAM" id="SSF57863">
    <property type="entry name" value="ArfGap/RecO-like zinc finger"/>
    <property type="match status" value="1"/>
</dbReference>
<feature type="compositionally biased region" description="Polar residues" evidence="2">
    <location>
        <begin position="126"/>
        <end position="143"/>
    </location>
</feature>
<dbReference type="Pfam" id="PF01412">
    <property type="entry name" value="ArfGap"/>
    <property type="match status" value="1"/>
</dbReference>
<dbReference type="Proteomes" id="UP001470230">
    <property type="component" value="Unassembled WGS sequence"/>
</dbReference>
<sequence length="368" mass="42486">MSLLQKQQQKILRTLMRIPSNKKCADCGEQCAVNVDTTHGIFVCSSCAGFHREFGDRIKSVSMANFTQDEIALLQKQTNDDFNNVFMAKWNSKETPLPLNADDYTKRSFMKAKYVQKKWFSKKESQNQSQQTKPIQNQSSSALQTQKNPFQLNTNMKQNQQQEQLIQFENQQSSNHSNQDQLIQFESSTKQPNQMIQYQMQPKQNQSNPFQNQNVKKQEQPFDLIDLNFDQQVSNKKNDENHQEDDQFLSRQKLKDLVENMNAPSSSSQNNDAFQGFRNNTNNGSMNYHYSNYNNTWNANRQAAIYKFGGFGGDSMNVLTKTGGFGGDSMQPFPKNNGLNYNLNNNNRNFGNFNRPNNTSKLFHPTNY</sequence>
<feature type="domain" description="Arf-GAP" evidence="3">
    <location>
        <begin position="9"/>
        <end position="128"/>
    </location>
</feature>
<dbReference type="InterPro" id="IPR038508">
    <property type="entry name" value="ArfGAP_dom_sf"/>
</dbReference>
<comment type="caution">
    <text evidence="4">The sequence shown here is derived from an EMBL/GenBank/DDBJ whole genome shotgun (WGS) entry which is preliminary data.</text>
</comment>